<proteinExistence type="inferred from homology"/>
<feature type="compositionally biased region" description="Low complexity" evidence="12">
    <location>
        <begin position="14"/>
        <end position="29"/>
    </location>
</feature>
<dbReference type="PANTHER" id="PTHR23058:SF0">
    <property type="entry name" value="PEROXISOMAL MEMBRANE PROTEIN PEX14"/>
    <property type="match status" value="1"/>
</dbReference>
<feature type="compositionally biased region" description="Polar residues" evidence="12">
    <location>
        <begin position="294"/>
        <end position="303"/>
    </location>
</feature>
<evidence type="ECO:0000256" key="9">
    <source>
        <dbReference type="ARBA" id="ARBA00046271"/>
    </source>
</evidence>
<keyword evidence="13" id="KW-0812">Transmembrane</keyword>
<dbReference type="Pfam" id="PF04695">
    <property type="entry name" value="Pex14_N"/>
    <property type="match status" value="1"/>
</dbReference>
<dbReference type="STRING" id="62324.A0A182R8R5"/>
<dbReference type="GO" id="GO:1990429">
    <property type="term" value="C:peroxisomal importomer complex"/>
    <property type="evidence" value="ECO:0007669"/>
    <property type="project" value="TreeGrafter"/>
</dbReference>
<feature type="domain" description="Peroxisome membrane anchor protein Pex14p N-terminal" evidence="14">
    <location>
        <begin position="47"/>
        <end position="88"/>
    </location>
</feature>
<dbReference type="Gene3D" id="1.10.10.10">
    <property type="entry name" value="Winged helix-like DNA-binding domain superfamily/Winged helix DNA-binding domain"/>
    <property type="match status" value="1"/>
</dbReference>
<feature type="coiled-coil region" evidence="11">
    <location>
        <begin position="186"/>
        <end position="213"/>
    </location>
</feature>
<evidence type="ECO:0000256" key="5">
    <source>
        <dbReference type="ARBA" id="ARBA00023136"/>
    </source>
</evidence>
<evidence type="ECO:0000256" key="12">
    <source>
        <dbReference type="SAM" id="MobiDB-lite"/>
    </source>
</evidence>
<feature type="region of interest" description="Disordered" evidence="12">
    <location>
        <begin position="257"/>
        <end position="303"/>
    </location>
</feature>
<evidence type="ECO:0000259" key="14">
    <source>
        <dbReference type="Pfam" id="PF04695"/>
    </source>
</evidence>
<keyword evidence="2 10" id="KW-0813">Transport</keyword>
<sequence length="303" mass="32590">MSEGSNEGAESPPTSTGVLSATASVATSADGSNSETTATEPPSLPPREHLIVTAIKFLNNPNVVRSAITKKQAFLRSKGLSEDEIQIACERAGVFTTTPSAIPTQTVISMGLESSGGVGGGNYAKPGYQIQPRPNFLTRMKDMLSSVALLSGLMYGVYMFYKKFIEPLLFRSKKKKSIGEQLTELNQTMTVKIDTLSAEMSKIKEELNQVNQTNTTVKELANFKGDLDSIKGLLLNRKQFAAPNLPVVPPSIPAWQLRSQQHQPASSEGEHDKHDDNDTGSGSGSSENDVVLKNSDSSLEIIS</sequence>
<protein>
    <recommendedName>
        <fullName evidence="7 10">Peroxisomal membrane protein PEX14</fullName>
    </recommendedName>
    <alternativeName>
        <fullName evidence="8 10">Peroxin-14</fullName>
    </alternativeName>
</protein>
<evidence type="ECO:0000313" key="15">
    <source>
        <dbReference type="EnsemblMetazoa" id="AFUN002575-PA"/>
    </source>
</evidence>
<evidence type="ECO:0000256" key="10">
    <source>
        <dbReference type="RuleBase" id="RU367032"/>
    </source>
</evidence>
<keyword evidence="6 10" id="KW-0576">Peroxisome</keyword>
<comment type="similarity">
    <text evidence="1 10">Belongs to the peroxin-14 family.</text>
</comment>
<comment type="function">
    <text evidence="10">Component of the PEX13-PEX14 docking complex, a translocon channel that specifically mediates the import of peroxisomal cargo proteins bound to PEX5 receptor. The PEX13-PEX14 docking complex forms a large import pore which can be opened to a diameter of about 9 nm. Mechanistically, PEX5 receptor along with cargo proteins associates with the PEX14 subunit of the PEX13-PEX14 docking complex in the cytosol, leading to the insertion of the receptor into the organelle membrane with the concomitant translocation of the cargo into the peroxisome matrix.</text>
</comment>
<dbReference type="VEuPathDB" id="VectorBase:AFUN2_000726"/>
<evidence type="ECO:0000256" key="3">
    <source>
        <dbReference type="ARBA" id="ARBA00022927"/>
    </source>
</evidence>
<dbReference type="GO" id="GO:0005778">
    <property type="term" value="C:peroxisomal membrane"/>
    <property type="evidence" value="ECO:0007669"/>
    <property type="project" value="UniProtKB-SubCell"/>
</dbReference>
<evidence type="ECO:0000256" key="7">
    <source>
        <dbReference type="ARBA" id="ARBA00029502"/>
    </source>
</evidence>
<dbReference type="EnsemblMetazoa" id="AFUN002575-RA">
    <property type="protein sequence ID" value="AFUN002575-PA"/>
    <property type="gene ID" value="AFUN002575"/>
</dbReference>
<reference evidence="15" key="1">
    <citation type="submission" date="2020-05" db="UniProtKB">
        <authorList>
            <consortium name="EnsemblMetazoa"/>
        </authorList>
    </citation>
    <scope>IDENTIFICATION</scope>
    <source>
        <strain evidence="15">FUMOZ</strain>
    </source>
</reference>
<evidence type="ECO:0000256" key="4">
    <source>
        <dbReference type="ARBA" id="ARBA00023010"/>
    </source>
</evidence>
<evidence type="ECO:0000256" key="6">
    <source>
        <dbReference type="ARBA" id="ARBA00023140"/>
    </source>
</evidence>
<accession>A0A182R8R5</accession>
<dbReference type="VEuPathDB" id="VectorBase:AFUN002575"/>
<feature type="region of interest" description="Disordered" evidence="12">
    <location>
        <begin position="1"/>
        <end position="46"/>
    </location>
</feature>
<dbReference type="InterPro" id="IPR036388">
    <property type="entry name" value="WH-like_DNA-bd_sf"/>
</dbReference>
<name>A0A182R8R5_ANOFN</name>
<dbReference type="GO" id="GO:0016560">
    <property type="term" value="P:protein import into peroxisome matrix, docking"/>
    <property type="evidence" value="ECO:0007669"/>
    <property type="project" value="UniProtKB-UniRule"/>
</dbReference>
<feature type="compositionally biased region" description="Polar residues" evidence="12">
    <location>
        <begin position="30"/>
        <end position="40"/>
    </location>
</feature>
<keyword evidence="11" id="KW-0175">Coiled coil</keyword>
<dbReference type="PANTHER" id="PTHR23058">
    <property type="entry name" value="PEROXISOMAL MEMBRANE PROTEIN PEX14"/>
    <property type="match status" value="1"/>
</dbReference>
<dbReference type="InterPro" id="IPR006785">
    <property type="entry name" value="Pex14_N"/>
</dbReference>
<dbReference type="InterPro" id="IPR025655">
    <property type="entry name" value="PEX14"/>
</dbReference>
<dbReference type="AlphaFoldDB" id="A0A182R8R5"/>
<evidence type="ECO:0000256" key="8">
    <source>
        <dbReference type="ARBA" id="ARBA00029691"/>
    </source>
</evidence>
<dbReference type="GO" id="GO:0005102">
    <property type="term" value="F:signaling receptor binding"/>
    <property type="evidence" value="ECO:0007669"/>
    <property type="project" value="TreeGrafter"/>
</dbReference>
<comment type="subcellular location">
    <subcellularLocation>
        <location evidence="9 10">Peroxisome membrane</location>
    </subcellularLocation>
</comment>
<feature type="compositionally biased region" description="Basic and acidic residues" evidence="12">
    <location>
        <begin position="268"/>
        <end position="277"/>
    </location>
</feature>
<keyword evidence="5 10" id="KW-0472">Membrane</keyword>
<evidence type="ECO:0000256" key="13">
    <source>
        <dbReference type="SAM" id="Phobius"/>
    </source>
</evidence>
<feature type="transmembrane region" description="Helical" evidence="13">
    <location>
        <begin position="143"/>
        <end position="161"/>
    </location>
</feature>
<evidence type="ECO:0000256" key="11">
    <source>
        <dbReference type="SAM" id="Coils"/>
    </source>
</evidence>
<keyword evidence="4" id="KW-0811">Translocation</keyword>
<keyword evidence="13" id="KW-1133">Transmembrane helix</keyword>
<organism evidence="15">
    <name type="scientific">Anopheles funestus</name>
    <name type="common">African malaria mosquito</name>
    <dbReference type="NCBI Taxonomy" id="62324"/>
    <lineage>
        <taxon>Eukaryota</taxon>
        <taxon>Metazoa</taxon>
        <taxon>Ecdysozoa</taxon>
        <taxon>Arthropoda</taxon>
        <taxon>Hexapoda</taxon>
        <taxon>Insecta</taxon>
        <taxon>Pterygota</taxon>
        <taxon>Neoptera</taxon>
        <taxon>Endopterygota</taxon>
        <taxon>Diptera</taxon>
        <taxon>Nematocera</taxon>
        <taxon>Culicoidea</taxon>
        <taxon>Culicidae</taxon>
        <taxon>Anophelinae</taxon>
        <taxon>Anopheles</taxon>
    </lineage>
</organism>
<feature type="compositionally biased region" description="Polar residues" evidence="12">
    <location>
        <begin position="257"/>
        <end position="266"/>
    </location>
</feature>
<evidence type="ECO:0000256" key="2">
    <source>
        <dbReference type="ARBA" id="ARBA00022448"/>
    </source>
</evidence>
<evidence type="ECO:0000256" key="1">
    <source>
        <dbReference type="ARBA" id="ARBA00005443"/>
    </source>
</evidence>
<keyword evidence="3 10" id="KW-0653">Protein transport</keyword>